<dbReference type="Proteomes" id="UP000015105">
    <property type="component" value="Chromosome 4D"/>
</dbReference>
<reference evidence="1" key="3">
    <citation type="journal article" date="2017" name="Nature">
        <title>Genome sequence of the progenitor of the wheat D genome Aegilops tauschii.</title>
        <authorList>
            <person name="Luo M.C."/>
            <person name="Gu Y.Q."/>
            <person name="Puiu D."/>
            <person name="Wang H."/>
            <person name="Twardziok S.O."/>
            <person name="Deal K.R."/>
            <person name="Huo N."/>
            <person name="Zhu T."/>
            <person name="Wang L."/>
            <person name="Wang Y."/>
            <person name="McGuire P.E."/>
            <person name="Liu S."/>
            <person name="Long H."/>
            <person name="Ramasamy R.K."/>
            <person name="Rodriguez J.C."/>
            <person name="Van S.L."/>
            <person name="Yuan L."/>
            <person name="Wang Z."/>
            <person name="Xia Z."/>
            <person name="Xiao L."/>
            <person name="Anderson O.D."/>
            <person name="Ouyang S."/>
            <person name="Liang Y."/>
            <person name="Zimin A.V."/>
            <person name="Pertea G."/>
            <person name="Qi P."/>
            <person name="Bennetzen J.L."/>
            <person name="Dai X."/>
            <person name="Dawson M.W."/>
            <person name="Muller H.G."/>
            <person name="Kugler K."/>
            <person name="Rivarola-Duarte L."/>
            <person name="Spannagl M."/>
            <person name="Mayer K.F.X."/>
            <person name="Lu F.H."/>
            <person name="Bevan M.W."/>
            <person name="Leroy P."/>
            <person name="Li P."/>
            <person name="You F.M."/>
            <person name="Sun Q."/>
            <person name="Liu Z."/>
            <person name="Lyons E."/>
            <person name="Wicker T."/>
            <person name="Salzberg S.L."/>
            <person name="Devos K.M."/>
            <person name="Dvorak J."/>
        </authorList>
    </citation>
    <scope>NUCLEOTIDE SEQUENCE [LARGE SCALE GENOMIC DNA]</scope>
    <source>
        <strain evidence="1">cv. AL8/78</strain>
    </source>
</reference>
<proteinExistence type="predicted"/>
<organism evidence="1 2">
    <name type="scientific">Aegilops tauschii subsp. strangulata</name>
    <name type="common">Goatgrass</name>
    <dbReference type="NCBI Taxonomy" id="200361"/>
    <lineage>
        <taxon>Eukaryota</taxon>
        <taxon>Viridiplantae</taxon>
        <taxon>Streptophyta</taxon>
        <taxon>Embryophyta</taxon>
        <taxon>Tracheophyta</taxon>
        <taxon>Spermatophyta</taxon>
        <taxon>Magnoliopsida</taxon>
        <taxon>Liliopsida</taxon>
        <taxon>Poales</taxon>
        <taxon>Poaceae</taxon>
        <taxon>BOP clade</taxon>
        <taxon>Pooideae</taxon>
        <taxon>Triticodae</taxon>
        <taxon>Triticeae</taxon>
        <taxon>Triticinae</taxon>
        <taxon>Aegilops</taxon>
    </lineage>
</organism>
<protein>
    <submittedName>
        <fullName evidence="1">Uncharacterized protein</fullName>
    </submittedName>
</protein>
<dbReference type="EnsemblPlants" id="AET4Gv20463900.5">
    <property type="protein sequence ID" value="AET4Gv20463900.5"/>
    <property type="gene ID" value="AET4Gv20463900"/>
</dbReference>
<keyword evidence="2" id="KW-1185">Reference proteome</keyword>
<accession>A0A453I6V7</accession>
<evidence type="ECO:0000313" key="1">
    <source>
        <dbReference type="EnsemblPlants" id="AET4Gv20463900.5"/>
    </source>
</evidence>
<reference evidence="2" key="2">
    <citation type="journal article" date="2017" name="Nat. Plants">
        <title>The Aegilops tauschii genome reveals multiple impacts of transposons.</title>
        <authorList>
            <person name="Zhao G."/>
            <person name="Zou C."/>
            <person name="Li K."/>
            <person name="Wang K."/>
            <person name="Li T."/>
            <person name="Gao L."/>
            <person name="Zhang X."/>
            <person name="Wang H."/>
            <person name="Yang Z."/>
            <person name="Liu X."/>
            <person name="Jiang W."/>
            <person name="Mao L."/>
            <person name="Kong X."/>
            <person name="Jiao Y."/>
            <person name="Jia J."/>
        </authorList>
    </citation>
    <scope>NUCLEOTIDE SEQUENCE [LARGE SCALE GENOMIC DNA]</scope>
    <source>
        <strain evidence="2">cv. AL8/78</strain>
    </source>
</reference>
<reference evidence="1" key="4">
    <citation type="submission" date="2019-03" db="UniProtKB">
        <authorList>
            <consortium name="EnsemblPlants"/>
        </authorList>
    </citation>
    <scope>IDENTIFICATION</scope>
</reference>
<reference evidence="2" key="1">
    <citation type="journal article" date="2014" name="Science">
        <title>Ancient hybridizations among the ancestral genomes of bread wheat.</title>
        <authorList>
            <consortium name="International Wheat Genome Sequencing Consortium,"/>
            <person name="Marcussen T."/>
            <person name="Sandve S.R."/>
            <person name="Heier L."/>
            <person name="Spannagl M."/>
            <person name="Pfeifer M."/>
            <person name="Jakobsen K.S."/>
            <person name="Wulff B.B."/>
            <person name="Steuernagel B."/>
            <person name="Mayer K.F."/>
            <person name="Olsen O.A."/>
        </authorList>
    </citation>
    <scope>NUCLEOTIDE SEQUENCE [LARGE SCALE GENOMIC DNA]</scope>
    <source>
        <strain evidence="2">cv. AL8/78</strain>
    </source>
</reference>
<reference evidence="1" key="5">
    <citation type="journal article" date="2021" name="G3 (Bethesda)">
        <title>Aegilops tauschii genome assembly Aet v5.0 features greater sequence contiguity and improved annotation.</title>
        <authorList>
            <person name="Wang L."/>
            <person name="Zhu T."/>
            <person name="Rodriguez J.C."/>
            <person name="Deal K.R."/>
            <person name="Dubcovsky J."/>
            <person name="McGuire P.E."/>
            <person name="Lux T."/>
            <person name="Spannagl M."/>
            <person name="Mayer K.F.X."/>
            <person name="Baldrich P."/>
            <person name="Meyers B.C."/>
            <person name="Huo N."/>
            <person name="Gu Y.Q."/>
            <person name="Zhou H."/>
            <person name="Devos K.M."/>
            <person name="Bennetzen J.L."/>
            <person name="Unver T."/>
            <person name="Budak H."/>
            <person name="Gulick P.J."/>
            <person name="Galiba G."/>
            <person name="Kalapos B."/>
            <person name="Nelson D.R."/>
            <person name="Li P."/>
            <person name="You F.M."/>
            <person name="Luo M.C."/>
            <person name="Dvorak J."/>
        </authorList>
    </citation>
    <scope>NUCLEOTIDE SEQUENCE [LARGE SCALE GENOMIC DNA]</scope>
    <source>
        <strain evidence="1">cv. AL8/78</strain>
    </source>
</reference>
<name>A0A453I6V7_AEGTS</name>
<dbReference type="AlphaFoldDB" id="A0A453I6V7"/>
<evidence type="ECO:0000313" key="2">
    <source>
        <dbReference type="Proteomes" id="UP000015105"/>
    </source>
</evidence>
<dbReference type="Gramene" id="AET4Gv20463900.5">
    <property type="protein sequence ID" value="AET4Gv20463900.5"/>
    <property type="gene ID" value="AET4Gv20463900"/>
</dbReference>
<sequence length="41" mass="4684">KVLPNQMGTLSLLHLAFEPVVHCVPQQEPKNQLRRRNSASF</sequence>